<accession>A0A3N1ZSV1</accession>
<protein>
    <submittedName>
        <fullName evidence="3">IS30 family transposase</fullName>
    </submittedName>
</protein>
<dbReference type="GO" id="GO:0032196">
    <property type="term" value="P:transposition"/>
    <property type="evidence" value="ECO:0007669"/>
    <property type="project" value="TreeGrafter"/>
</dbReference>
<evidence type="ECO:0000259" key="2">
    <source>
        <dbReference type="PROSITE" id="PS50994"/>
    </source>
</evidence>
<dbReference type="PANTHER" id="PTHR10948:SF23">
    <property type="entry name" value="TRANSPOSASE INSI FOR INSERTION SEQUENCE ELEMENT IS30A-RELATED"/>
    <property type="match status" value="1"/>
</dbReference>
<dbReference type="SUPFAM" id="SSF46689">
    <property type="entry name" value="Homeodomain-like"/>
    <property type="match status" value="1"/>
</dbReference>
<reference evidence="3 4" key="1">
    <citation type="submission" date="2018-11" db="EMBL/GenBank/DDBJ databases">
        <title>Sequencing the genomes of 1000 actinobacteria strains.</title>
        <authorList>
            <person name="Klenk H.-P."/>
        </authorList>
    </citation>
    <scope>NUCLEOTIDE SEQUENCE [LARGE SCALE GENOMIC DNA]</scope>
    <source>
        <strain evidence="3 4">DSM 10546</strain>
    </source>
</reference>
<dbReference type="EMBL" id="RKHG01000001">
    <property type="protein sequence ID" value="ROR53467.1"/>
    <property type="molecule type" value="Genomic_DNA"/>
</dbReference>
<dbReference type="Gene3D" id="1.10.10.60">
    <property type="entry name" value="Homeodomain-like"/>
    <property type="match status" value="1"/>
</dbReference>
<dbReference type="Proteomes" id="UP000275749">
    <property type="component" value="Unassembled WGS sequence"/>
</dbReference>
<dbReference type="GO" id="GO:0004803">
    <property type="term" value="F:transposase activity"/>
    <property type="evidence" value="ECO:0007669"/>
    <property type="project" value="TreeGrafter"/>
</dbReference>
<dbReference type="AlphaFoldDB" id="A0A3N1ZSV1"/>
<dbReference type="InterPro" id="IPR025246">
    <property type="entry name" value="IS30-like_HTH"/>
</dbReference>
<dbReference type="GO" id="GO:0003676">
    <property type="term" value="F:nucleic acid binding"/>
    <property type="evidence" value="ECO:0007669"/>
    <property type="project" value="InterPro"/>
</dbReference>
<dbReference type="PROSITE" id="PS50994">
    <property type="entry name" value="INTEGRASE"/>
    <property type="match status" value="1"/>
</dbReference>
<dbReference type="GO" id="GO:0015074">
    <property type="term" value="P:DNA integration"/>
    <property type="evidence" value="ECO:0007669"/>
    <property type="project" value="InterPro"/>
</dbReference>
<dbReference type="InterPro" id="IPR051917">
    <property type="entry name" value="Transposase-Integrase"/>
</dbReference>
<dbReference type="InterPro" id="IPR009057">
    <property type="entry name" value="Homeodomain-like_sf"/>
</dbReference>
<organism evidence="3 4">
    <name type="scientific">Luteococcus japonicus</name>
    <dbReference type="NCBI Taxonomy" id="33984"/>
    <lineage>
        <taxon>Bacteria</taxon>
        <taxon>Bacillati</taxon>
        <taxon>Actinomycetota</taxon>
        <taxon>Actinomycetes</taxon>
        <taxon>Propionibacteriales</taxon>
        <taxon>Propionibacteriaceae</taxon>
        <taxon>Luteococcus</taxon>
    </lineage>
</organism>
<dbReference type="InterPro" id="IPR036397">
    <property type="entry name" value="RNaseH_sf"/>
</dbReference>
<feature type="domain" description="Integrase catalytic" evidence="2">
    <location>
        <begin position="208"/>
        <end position="361"/>
    </location>
</feature>
<dbReference type="NCBIfam" id="NF033563">
    <property type="entry name" value="transpos_IS30"/>
    <property type="match status" value="1"/>
</dbReference>
<evidence type="ECO:0000313" key="3">
    <source>
        <dbReference type="EMBL" id="ROR53467.1"/>
    </source>
</evidence>
<dbReference type="PANTHER" id="PTHR10948">
    <property type="entry name" value="TRANSPOSASE"/>
    <property type="match status" value="1"/>
</dbReference>
<gene>
    <name evidence="3" type="ORF">EDD41_0620</name>
</gene>
<dbReference type="Pfam" id="PF00665">
    <property type="entry name" value="rve"/>
    <property type="match status" value="1"/>
</dbReference>
<proteinExistence type="predicted"/>
<name>A0A3N1ZSV1_9ACTN</name>
<dbReference type="Gene3D" id="3.30.420.10">
    <property type="entry name" value="Ribonuclease H-like superfamily/Ribonuclease H"/>
    <property type="match status" value="1"/>
</dbReference>
<evidence type="ECO:0000256" key="1">
    <source>
        <dbReference type="ARBA" id="ARBA00023172"/>
    </source>
</evidence>
<dbReference type="GO" id="GO:0006310">
    <property type="term" value="P:DNA recombination"/>
    <property type="evidence" value="ECO:0007669"/>
    <property type="project" value="UniProtKB-KW"/>
</dbReference>
<sequence>MHGAKIYRNGEVVGFKKPLERLAVREVSSRYLSQEERLLIADLHLAGHTQLAIARQLGRSPSTICRELQRNSSAGEGHRLEYQPYRAQRLAVARRTRVHPRRLETNAFLGDLVAEKLQRRWSPAQISDWLHATFPDRPEMWLYHESIYQAIYEPNSRWQRPTPLAPFRATPPRTGRTARRAQVRIHRRRPRFEQPMLSIHERGFDPLDRSQPGNWEGDLIIGRGVTSAIGTLVERQTRTLHLVHLAGQDSDTLHRAIIDRMADLPPTLLRSITWDQGTEMARHLSIAADLGINVYFCDSHSPWQRGSNENTNGLLRDYFPKGVDLRRFSPEHLRAVENEINHRPRAVLGGRCPADLFRLLLTSETSPNCDVG</sequence>
<dbReference type="GO" id="GO:0005829">
    <property type="term" value="C:cytosol"/>
    <property type="evidence" value="ECO:0007669"/>
    <property type="project" value="TreeGrafter"/>
</dbReference>
<dbReference type="SUPFAM" id="SSF53098">
    <property type="entry name" value="Ribonuclease H-like"/>
    <property type="match status" value="1"/>
</dbReference>
<comment type="caution">
    <text evidence="3">The sequence shown here is derived from an EMBL/GenBank/DDBJ whole genome shotgun (WGS) entry which is preliminary data.</text>
</comment>
<evidence type="ECO:0000313" key="4">
    <source>
        <dbReference type="Proteomes" id="UP000275749"/>
    </source>
</evidence>
<dbReference type="InterPro" id="IPR001584">
    <property type="entry name" value="Integrase_cat-core"/>
</dbReference>
<dbReference type="Pfam" id="PF13936">
    <property type="entry name" value="HTH_38"/>
    <property type="match status" value="1"/>
</dbReference>
<dbReference type="InterPro" id="IPR012337">
    <property type="entry name" value="RNaseH-like_sf"/>
</dbReference>
<dbReference type="InterPro" id="IPR053392">
    <property type="entry name" value="Transposase_IS30-like"/>
</dbReference>
<keyword evidence="1" id="KW-0233">DNA recombination</keyword>